<keyword evidence="4 7" id="KW-1133">Transmembrane helix</keyword>
<evidence type="ECO:0000256" key="4">
    <source>
        <dbReference type="ARBA" id="ARBA00022989"/>
    </source>
</evidence>
<keyword evidence="3 7" id="KW-0812">Transmembrane</keyword>
<evidence type="ECO:0000256" key="6">
    <source>
        <dbReference type="SAM" id="MobiDB-lite"/>
    </source>
</evidence>
<evidence type="ECO:0000256" key="7">
    <source>
        <dbReference type="SAM" id="Phobius"/>
    </source>
</evidence>
<dbReference type="PANTHER" id="PTHR23320">
    <property type="entry name" value="MEMBRANE-SPANNING 4-DOMAINS SUBFAMILY A MS4A -RELATED"/>
    <property type="match status" value="1"/>
</dbReference>
<feature type="transmembrane region" description="Helical" evidence="7">
    <location>
        <begin position="201"/>
        <end position="226"/>
    </location>
</feature>
<evidence type="ECO:0000256" key="1">
    <source>
        <dbReference type="ARBA" id="ARBA00004141"/>
    </source>
</evidence>
<name>A0A8T3E1F9_9TELE</name>
<evidence type="ECO:0000313" key="8">
    <source>
        <dbReference type="EMBL" id="KAI1901447.1"/>
    </source>
</evidence>
<dbReference type="Proteomes" id="UP000829720">
    <property type="component" value="Unassembled WGS sequence"/>
</dbReference>
<evidence type="ECO:0000256" key="2">
    <source>
        <dbReference type="ARBA" id="ARBA00009565"/>
    </source>
</evidence>
<dbReference type="InterPro" id="IPR036259">
    <property type="entry name" value="MFS_trans_sf"/>
</dbReference>
<dbReference type="OrthoDB" id="8951938at2759"/>
<comment type="similarity">
    <text evidence="2">Belongs to the MS4A family.</text>
</comment>
<evidence type="ECO:0000256" key="5">
    <source>
        <dbReference type="ARBA" id="ARBA00023136"/>
    </source>
</evidence>
<dbReference type="Pfam" id="PF04103">
    <property type="entry name" value="CD20"/>
    <property type="match status" value="1"/>
</dbReference>
<dbReference type="EMBL" id="JAERUA010000003">
    <property type="protein sequence ID" value="KAI1901447.1"/>
    <property type="molecule type" value="Genomic_DNA"/>
</dbReference>
<dbReference type="PANTHER" id="PTHR23320:SF125">
    <property type="entry name" value="TRANSMEMBRANE PROTEIN 176L.1-RELATED"/>
    <property type="match status" value="1"/>
</dbReference>
<comment type="subcellular location">
    <subcellularLocation>
        <location evidence="1">Membrane</location>
        <topology evidence="1">Multi-pass membrane protein</topology>
    </subcellularLocation>
</comment>
<sequence length="255" mass="27709">MELSVTKGEGFTVLTLTSNPGSSSSILCQILRALCCGPSCAVTKGVRKLMDGTQSALAATQIMVGLVTIGFGAILLSLYEGPYFMYMIGAPYWLGAIFIFSAICSIITEKFPSKCVVCCNSVVNIATAVLAVTAIAFYLVDEGMRLDRMCWEHRTHDHYDDYDDYGNHRLHPTGSSESKRITEHNLELCRIYKRLLTPIVYGLRGVLVTTAVLQLCVNISVAVLSIKALEKGEAGKEDADAQQPLMEEEAADPGP</sequence>
<dbReference type="AlphaFoldDB" id="A0A8T3E1F9"/>
<keyword evidence="9" id="KW-1185">Reference proteome</keyword>
<proteinExistence type="inferred from homology"/>
<feature type="region of interest" description="Disordered" evidence="6">
    <location>
        <begin position="235"/>
        <end position="255"/>
    </location>
</feature>
<dbReference type="GO" id="GO:0016020">
    <property type="term" value="C:membrane"/>
    <property type="evidence" value="ECO:0007669"/>
    <property type="project" value="UniProtKB-SubCell"/>
</dbReference>
<accession>A0A8T3E1F9</accession>
<evidence type="ECO:0000256" key="3">
    <source>
        <dbReference type="ARBA" id="ARBA00022692"/>
    </source>
</evidence>
<feature type="transmembrane region" description="Helical" evidence="7">
    <location>
        <begin position="56"/>
        <end position="78"/>
    </location>
</feature>
<dbReference type="InterPro" id="IPR007237">
    <property type="entry name" value="CD20-like"/>
</dbReference>
<comment type="caution">
    <text evidence="8">The sequence shown here is derived from an EMBL/GenBank/DDBJ whole genome shotgun (WGS) entry which is preliminary data.</text>
</comment>
<organism evidence="8 9">
    <name type="scientific">Albula goreensis</name>
    <dbReference type="NCBI Taxonomy" id="1534307"/>
    <lineage>
        <taxon>Eukaryota</taxon>
        <taxon>Metazoa</taxon>
        <taxon>Chordata</taxon>
        <taxon>Craniata</taxon>
        <taxon>Vertebrata</taxon>
        <taxon>Euteleostomi</taxon>
        <taxon>Actinopterygii</taxon>
        <taxon>Neopterygii</taxon>
        <taxon>Teleostei</taxon>
        <taxon>Albuliformes</taxon>
        <taxon>Albulidae</taxon>
        <taxon>Albula</taxon>
    </lineage>
</organism>
<evidence type="ECO:0000313" key="9">
    <source>
        <dbReference type="Proteomes" id="UP000829720"/>
    </source>
</evidence>
<gene>
    <name evidence="8" type="ORF">AGOR_G00034530</name>
</gene>
<feature type="transmembrane region" description="Helical" evidence="7">
    <location>
        <begin position="115"/>
        <end position="139"/>
    </location>
</feature>
<feature type="transmembrane region" description="Helical" evidence="7">
    <location>
        <begin position="84"/>
        <end position="108"/>
    </location>
</feature>
<protein>
    <submittedName>
        <fullName evidence="8">Uncharacterized protein</fullName>
    </submittedName>
</protein>
<keyword evidence="5 7" id="KW-0472">Membrane</keyword>
<dbReference type="InterPro" id="IPR030417">
    <property type="entry name" value="MS4A"/>
</dbReference>
<dbReference type="SUPFAM" id="SSF103473">
    <property type="entry name" value="MFS general substrate transporter"/>
    <property type="match status" value="1"/>
</dbReference>
<feature type="compositionally biased region" description="Acidic residues" evidence="6">
    <location>
        <begin position="246"/>
        <end position="255"/>
    </location>
</feature>
<reference evidence="8" key="1">
    <citation type="submission" date="2021-01" db="EMBL/GenBank/DDBJ databases">
        <authorList>
            <person name="Zahm M."/>
            <person name="Roques C."/>
            <person name="Cabau C."/>
            <person name="Klopp C."/>
            <person name="Donnadieu C."/>
            <person name="Jouanno E."/>
            <person name="Lampietro C."/>
            <person name="Louis A."/>
            <person name="Herpin A."/>
            <person name="Echchiki A."/>
            <person name="Berthelot C."/>
            <person name="Parey E."/>
            <person name="Roest-Crollius H."/>
            <person name="Braasch I."/>
            <person name="Postlethwait J."/>
            <person name="Bobe J."/>
            <person name="Montfort J."/>
            <person name="Bouchez O."/>
            <person name="Begum T."/>
            <person name="Mejri S."/>
            <person name="Adams A."/>
            <person name="Chen W.-J."/>
            <person name="Guiguen Y."/>
        </authorList>
    </citation>
    <scope>NUCLEOTIDE SEQUENCE</scope>
    <source>
        <tissue evidence="8">Blood</tissue>
    </source>
</reference>